<feature type="transmembrane region" description="Helical" evidence="6">
    <location>
        <begin position="12"/>
        <end position="36"/>
    </location>
</feature>
<feature type="transmembrane region" description="Helical" evidence="6">
    <location>
        <begin position="415"/>
        <end position="434"/>
    </location>
</feature>
<evidence type="ECO:0000256" key="1">
    <source>
        <dbReference type="ARBA" id="ARBA00004651"/>
    </source>
</evidence>
<gene>
    <name evidence="7" type="ORF">SAMN05216439_1796</name>
</gene>
<dbReference type="STRING" id="190974.SAMN05216439_1796"/>
<dbReference type="AlphaFoldDB" id="A0A1H7LPJ7"/>
<feature type="transmembrane region" description="Helical" evidence="6">
    <location>
        <begin position="383"/>
        <end position="403"/>
    </location>
</feature>
<dbReference type="InterPro" id="IPR050833">
    <property type="entry name" value="Poly_Biosynth_Transport"/>
</dbReference>
<feature type="transmembrane region" description="Helical" evidence="6">
    <location>
        <begin position="211"/>
        <end position="232"/>
    </location>
</feature>
<evidence type="ECO:0000256" key="4">
    <source>
        <dbReference type="ARBA" id="ARBA00022989"/>
    </source>
</evidence>
<evidence type="ECO:0000313" key="7">
    <source>
        <dbReference type="EMBL" id="SEL00830.1"/>
    </source>
</evidence>
<evidence type="ECO:0000256" key="2">
    <source>
        <dbReference type="ARBA" id="ARBA00022475"/>
    </source>
</evidence>
<evidence type="ECO:0000313" key="8">
    <source>
        <dbReference type="Proteomes" id="UP000199506"/>
    </source>
</evidence>
<keyword evidence="4 6" id="KW-1133">Transmembrane helix</keyword>
<feature type="transmembrane region" description="Helical" evidence="6">
    <location>
        <begin position="361"/>
        <end position="377"/>
    </location>
</feature>
<keyword evidence="5 6" id="KW-0472">Membrane</keyword>
<sequence>MANQVKTIFANMSFMLVSQIIASVCAFVWTIVTAWYLGPSDYGVFGAAVSFAALFGIVIDFGLSTYVVRAISTDFANEHKYLDNAISLKLFLSVFYVIAVYLSVLVMGWQPKLVLACVFLAFENVIKSYHAILFTSFQAHEKMKYQAVTNTVINVFTLIFILLVACTDYALVGILMAYIVANALGLFYEVYALRKHIIKPKLSFDFSFYKALLKAGLPFALTGLFYTVYYSIDLVMITQFSTTYATGLYNSAYKLITVLTLFYTIYASVIFPVMSKLFTDEKDLLNLSFVKSIKYLMLVTIPIAVFTSFYSYQIIAIYGAEYIEAGGVLQILIWTVCFLFVNGACSLVLNASHQEYSVTKIYTIAALFNVVLNLALIPKYSVYGASVATVLSEILILVLELYMLGKINQLPDRHLIHDILRIIFASLVMGTVLYVLDLNIWAAIAVSVVVYFAVIVLIKTVDSEDKLIIRQIINR</sequence>
<feature type="transmembrane region" description="Helical" evidence="6">
    <location>
        <begin position="42"/>
        <end position="68"/>
    </location>
</feature>
<feature type="transmembrane region" description="Helical" evidence="6">
    <location>
        <begin position="252"/>
        <end position="274"/>
    </location>
</feature>
<dbReference type="Proteomes" id="UP000199506">
    <property type="component" value="Unassembled WGS sequence"/>
</dbReference>
<dbReference type="PANTHER" id="PTHR30250:SF11">
    <property type="entry name" value="O-ANTIGEN TRANSPORTER-RELATED"/>
    <property type="match status" value="1"/>
</dbReference>
<organism evidence="7 8">
    <name type="scientific">Methanobrevibacter gottschalkii</name>
    <dbReference type="NCBI Taxonomy" id="190974"/>
    <lineage>
        <taxon>Archaea</taxon>
        <taxon>Methanobacteriati</taxon>
        <taxon>Methanobacteriota</taxon>
        <taxon>Methanomada group</taxon>
        <taxon>Methanobacteria</taxon>
        <taxon>Methanobacteriales</taxon>
        <taxon>Methanobacteriaceae</taxon>
        <taxon>Methanobrevibacter</taxon>
    </lineage>
</organism>
<feature type="transmembrane region" description="Helical" evidence="6">
    <location>
        <begin position="88"/>
        <end position="107"/>
    </location>
</feature>
<reference evidence="7 8" key="1">
    <citation type="submission" date="2016-10" db="EMBL/GenBank/DDBJ databases">
        <authorList>
            <person name="de Groot N.N."/>
        </authorList>
    </citation>
    <scope>NUCLEOTIDE SEQUENCE [LARGE SCALE GENOMIC DNA]</scope>
    <source>
        <strain evidence="7 8">DSM 11978</strain>
    </source>
</reference>
<name>A0A1H7LPJ7_9EURY</name>
<dbReference type="PANTHER" id="PTHR30250">
    <property type="entry name" value="PST FAMILY PREDICTED COLANIC ACID TRANSPORTER"/>
    <property type="match status" value="1"/>
</dbReference>
<evidence type="ECO:0000256" key="6">
    <source>
        <dbReference type="SAM" id="Phobius"/>
    </source>
</evidence>
<dbReference type="Pfam" id="PF01943">
    <property type="entry name" value="Polysacc_synt"/>
    <property type="match status" value="1"/>
</dbReference>
<dbReference type="RefSeq" id="WP_091699497.1">
    <property type="nucleotide sequence ID" value="NZ_FOAK01000008.1"/>
</dbReference>
<dbReference type="CDD" id="cd13128">
    <property type="entry name" value="MATE_Wzx_like"/>
    <property type="match status" value="1"/>
</dbReference>
<dbReference type="EMBL" id="FOAK01000008">
    <property type="protein sequence ID" value="SEL00830.1"/>
    <property type="molecule type" value="Genomic_DNA"/>
</dbReference>
<proteinExistence type="predicted"/>
<feature type="transmembrane region" description="Helical" evidence="6">
    <location>
        <begin position="147"/>
        <end position="165"/>
    </location>
</feature>
<protein>
    <submittedName>
        <fullName evidence="7">Membrane protein involved in the export of O-antigen and teichoic acid</fullName>
    </submittedName>
</protein>
<feature type="transmembrane region" description="Helical" evidence="6">
    <location>
        <begin position="440"/>
        <end position="461"/>
    </location>
</feature>
<dbReference type="InterPro" id="IPR002797">
    <property type="entry name" value="Polysacc_synth"/>
</dbReference>
<keyword evidence="2" id="KW-1003">Cell membrane</keyword>
<evidence type="ECO:0000256" key="5">
    <source>
        <dbReference type="ARBA" id="ARBA00023136"/>
    </source>
</evidence>
<comment type="subcellular location">
    <subcellularLocation>
        <location evidence="1">Cell membrane</location>
        <topology evidence="1">Multi-pass membrane protein</topology>
    </subcellularLocation>
</comment>
<accession>A0A1H7LPJ7</accession>
<dbReference type="OrthoDB" id="19148at2157"/>
<keyword evidence="3 6" id="KW-0812">Transmembrane</keyword>
<dbReference type="GO" id="GO:0005886">
    <property type="term" value="C:plasma membrane"/>
    <property type="evidence" value="ECO:0007669"/>
    <property type="project" value="UniProtKB-SubCell"/>
</dbReference>
<feature type="transmembrane region" description="Helical" evidence="6">
    <location>
        <begin position="331"/>
        <end position="349"/>
    </location>
</feature>
<feature type="transmembrane region" description="Helical" evidence="6">
    <location>
        <begin position="113"/>
        <end position="135"/>
    </location>
</feature>
<feature type="transmembrane region" description="Helical" evidence="6">
    <location>
        <begin position="171"/>
        <end position="191"/>
    </location>
</feature>
<feature type="transmembrane region" description="Helical" evidence="6">
    <location>
        <begin position="295"/>
        <end position="319"/>
    </location>
</feature>
<evidence type="ECO:0000256" key="3">
    <source>
        <dbReference type="ARBA" id="ARBA00022692"/>
    </source>
</evidence>